<keyword evidence="1" id="KW-0732">Signal</keyword>
<proteinExistence type="predicted"/>
<protein>
    <recommendedName>
        <fullName evidence="4">DKNYY family protein</fullName>
    </recommendedName>
</protein>
<gene>
    <name evidence="2" type="ORF">SAMN05444128_1908</name>
</gene>
<keyword evidence="3" id="KW-1185">Reference proteome</keyword>
<dbReference type="STRING" id="1317125.SAMN05444128_1908"/>
<accession>A0A1R3XCA8</accession>
<evidence type="ECO:0000313" key="2">
    <source>
        <dbReference type="EMBL" id="SIT88785.1"/>
    </source>
</evidence>
<dbReference type="RefSeq" id="WP_076668247.1">
    <property type="nucleotide sequence ID" value="NZ_FTPP01000002.1"/>
</dbReference>
<sequence length="249" mass="28274">MNKTIFALFACLLLSFGLQAQEYSQENYQPQRQKGRHFLQLRNGQVVYGNRIQYKSPIFKQDFFLVDDTLKYSPELVDVYQNNDGYFARVAAGNRFDSFAKRIMEGPRISKFYTTTIDYAAMGYHPYGYGMPRTSRRRIYFFSKDNGPLMTFNQQNLEQALADNASSVVLIQRHKREKTISTVMGIAGAGLLTYGLLSSSQSSTNPNSVDVSPTVYAGAGLIAVPLVIQLFRKDKLNQAVDVYNYQVKQ</sequence>
<organism evidence="2 3">
    <name type="scientific">Pontibacter indicus</name>
    <dbReference type="NCBI Taxonomy" id="1317125"/>
    <lineage>
        <taxon>Bacteria</taxon>
        <taxon>Pseudomonadati</taxon>
        <taxon>Bacteroidota</taxon>
        <taxon>Cytophagia</taxon>
        <taxon>Cytophagales</taxon>
        <taxon>Hymenobacteraceae</taxon>
        <taxon>Pontibacter</taxon>
    </lineage>
</organism>
<feature type="signal peptide" evidence="1">
    <location>
        <begin position="1"/>
        <end position="20"/>
    </location>
</feature>
<reference evidence="3" key="1">
    <citation type="submission" date="2017-01" db="EMBL/GenBank/DDBJ databases">
        <authorList>
            <person name="Varghese N."/>
            <person name="Submissions S."/>
        </authorList>
    </citation>
    <scope>NUCLEOTIDE SEQUENCE [LARGE SCALE GENOMIC DNA]</scope>
    <source>
        <strain evidence="3">LP100</strain>
    </source>
</reference>
<feature type="chain" id="PRO_5010316431" description="DKNYY family protein" evidence="1">
    <location>
        <begin position="21"/>
        <end position="249"/>
    </location>
</feature>
<evidence type="ECO:0000256" key="1">
    <source>
        <dbReference type="SAM" id="SignalP"/>
    </source>
</evidence>
<dbReference type="OrthoDB" id="879752at2"/>
<name>A0A1R3XCA8_9BACT</name>
<evidence type="ECO:0008006" key="4">
    <source>
        <dbReference type="Google" id="ProtNLM"/>
    </source>
</evidence>
<dbReference type="Proteomes" id="UP000187181">
    <property type="component" value="Unassembled WGS sequence"/>
</dbReference>
<dbReference type="EMBL" id="FTPP01000002">
    <property type="protein sequence ID" value="SIT88785.1"/>
    <property type="molecule type" value="Genomic_DNA"/>
</dbReference>
<evidence type="ECO:0000313" key="3">
    <source>
        <dbReference type="Proteomes" id="UP000187181"/>
    </source>
</evidence>
<dbReference type="AlphaFoldDB" id="A0A1R3XCA8"/>